<keyword evidence="1" id="KW-0175">Coiled coil</keyword>
<name>A0AAN8VC51_9MAGN</name>
<dbReference type="AlphaFoldDB" id="A0AAN8VC51"/>
<reference evidence="3 4" key="1">
    <citation type="submission" date="2023-12" db="EMBL/GenBank/DDBJ databases">
        <title>A high-quality genome assembly for Dillenia turbinata (Dilleniales).</title>
        <authorList>
            <person name="Chanderbali A."/>
        </authorList>
    </citation>
    <scope>NUCLEOTIDE SEQUENCE [LARGE SCALE GENOMIC DNA]</scope>
    <source>
        <strain evidence="3">LSX21</strain>
        <tissue evidence="3">Leaf</tissue>
    </source>
</reference>
<keyword evidence="4" id="KW-1185">Reference proteome</keyword>
<dbReference type="Proteomes" id="UP001370490">
    <property type="component" value="Unassembled WGS sequence"/>
</dbReference>
<dbReference type="PANTHER" id="PTHR33144">
    <property type="entry name" value="OS10G0409366 PROTEIN-RELATED"/>
    <property type="match status" value="1"/>
</dbReference>
<feature type="coiled-coil region" evidence="1">
    <location>
        <begin position="410"/>
        <end position="455"/>
    </location>
</feature>
<evidence type="ECO:0000313" key="4">
    <source>
        <dbReference type="Proteomes" id="UP001370490"/>
    </source>
</evidence>
<proteinExistence type="predicted"/>
<evidence type="ECO:0000256" key="1">
    <source>
        <dbReference type="SAM" id="Coils"/>
    </source>
</evidence>
<gene>
    <name evidence="3" type="ORF">RJ641_005927</name>
</gene>
<feature type="compositionally biased region" description="Polar residues" evidence="2">
    <location>
        <begin position="122"/>
        <end position="135"/>
    </location>
</feature>
<protein>
    <submittedName>
        <fullName evidence="3">Transposase, Ptta/En/Spm, plant</fullName>
    </submittedName>
</protein>
<sequence length="482" mass="54890">MENLLKSSGEDLLSPEFCKSLANSFRLLLQPSSARDTDLDNASDQGKSSWEHGSGFSGYLFGSAIDLLNMQKHPQLVVKQQNQSCQSTSSLQSSSSLPHELQITPLRQVDLRSTGPEPLQPENDTGTSPSDLSSQRRSKRGATIGLKAAKARASSKGPLEIDIVGGIAVGENRQIFLAEFGATVREHFTLRVKKWIDMDPLAKQEFFARIRNGWAIANDEDTFNTIIGMAETKWVDYRCRLHAKVSDILDDPSMHEECMRRRPSKMISVEDWMWLLEYWRTDAGFRKRSRAGKSNRAKVKWLHTSGQRAFKAIEDEMERTNGRKPDALELWKKTHTKKSGDWISEDARKTYVSASHRLQGVEVIKSSDSTAAEVVQLPPVDQSQILHEVVGYIPGSYERKPSQSRSRSVVALLQAQLEEERHKHEEERCKLQEKLRAEQEERHRLEEMIHKDREELFALKAKLDLFLGKFNNEKKFDTMQVA</sequence>
<dbReference type="PANTHER" id="PTHR33144:SF50">
    <property type="entry name" value="OS03G0714750 PROTEIN"/>
    <property type="match status" value="1"/>
</dbReference>
<dbReference type="Pfam" id="PF03004">
    <property type="entry name" value="Transposase_24"/>
    <property type="match status" value="1"/>
</dbReference>
<feature type="region of interest" description="Disordered" evidence="2">
    <location>
        <begin position="111"/>
        <end position="139"/>
    </location>
</feature>
<dbReference type="EMBL" id="JBAMMX010000014">
    <property type="protein sequence ID" value="KAK6927336.1"/>
    <property type="molecule type" value="Genomic_DNA"/>
</dbReference>
<comment type="caution">
    <text evidence="3">The sequence shown here is derived from an EMBL/GenBank/DDBJ whole genome shotgun (WGS) entry which is preliminary data.</text>
</comment>
<dbReference type="InterPro" id="IPR004252">
    <property type="entry name" value="Probable_transposase_24"/>
</dbReference>
<evidence type="ECO:0000313" key="3">
    <source>
        <dbReference type="EMBL" id="KAK6927336.1"/>
    </source>
</evidence>
<accession>A0AAN8VC51</accession>
<organism evidence="3 4">
    <name type="scientific">Dillenia turbinata</name>
    <dbReference type="NCBI Taxonomy" id="194707"/>
    <lineage>
        <taxon>Eukaryota</taxon>
        <taxon>Viridiplantae</taxon>
        <taxon>Streptophyta</taxon>
        <taxon>Embryophyta</taxon>
        <taxon>Tracheophyta</taxon>
        <taxon>Spermatophyta</taxon>
        <taxon>Magnoliopsida</taxon>
        <taxon>eudicotyledons</taxon>
        <taxon>Gunneridae</taxon>
        <taxon>Pentapetalae</taxon>
        <taxon>Dilleniales</taxon>
        <taxon>Dilleniaceae</taxon>
        <taxon>Dillenia</taxon>
    </lineage>
</organism>
<evidence type="ECO:0000256" key="2">
    <source>
        <dbReference type="SAM" id="MobiDB-lite"/>
    </source>
</evidence>